<dbReference type="RefSeq" id="WP_114304355.1">
    <property type="nucleotide sequence ID" value="NZ_QPIE01000007.1"/>
</dbReference>
<dbReference type="EMBL" id="QPIE01000007">
    <property type="protein sequence ID" value="RCU42254.1"/>
    <property type="molecule type" value="Genomic_DNA"/>
</dbReference>
<proteinExistence type="predicted"/>
<evidence type="ECO:0000256" key="3">
    <source>
        <dbReference type="ARBA" id="ARBA00023163"/>
    </source>
</evidence>
<dbReference type="InterPro" id="IPR018062">
    <property type="entry name" value="HTH_AraC-typ_CS"/>
</dbReference>
<dbReference type="Proteomes" id="UP000252172">
    <property type="component" value="Unassembled WGS sequence"/>
</dbReference>
<sequence length="186" mass="21756">MKIFIKNMVCTRCIMAVQTILEQSEIKFNEIHLGEVETDKELSEIELKNLSKKLNAVGFEILEDQSQKLIENIKILIVNKVSTLDISEDFLFSEYLSTQLHRDYSAISKLFSRHQSMTLEHYFILQKIEKVKELLFYQEYSLKEIAAMLGYKSVQHLSSQFRNITGFTPTLFKNMKVKSRKSLDAF</sequence>
<organism evidence="5 6">
    <name type="scientific">Chryseobacterium lacus</name>
    <dbReference type="NCBI Taxonomy" id="2058346"/>
    <lineage>
        <taxon>Bacteria</taxon>
        <taxon>Pseudomonadati</taxon>
        <taxon>Bacteroidota</taxon>
        <taxon>Flavobacteriia</taxon>
        <taxon>Flavobacteriales</taxon>
        <taxon>Weeksellaceae</taxon>
        <taxon>Chryseobacterium group</taxon>
        <taxon>Chryseobacterium</taxon>
    </lineage>
</organism>
<protein>
    <submittedName>
        <fullName evidence="5">Helix-turn-helix domain-containing protein</fullName>
    </submittedName>
</protein>
<evidence type="ECO:0000256" key="1">
    <source>
        <dbReference type="ARBA" id="ARBA00023015"/>
    </source>
</evidence>
<evidence type="ECO:0000259" key="4">
    <source>
        <dbReference type="PROSITE" id="PS01124"/>
    </source>
</evidence>
<gene>
    <name evidence="5" type="ORF">DQ356_10005</name>
</gene>
<reference evidence="5 6" key="1">
    <citation type="submission" date="2018-07" db="EMBL/GenBank/DDBJ databases">
        <title>Chryseobacterium lacus sp. nov., isolated from lake water.</title>
        <authorList>
            <person name="Li C.-M."/>
        </authorList>
    </citation>
    <scope>NUCLEOTIDE SEQUENCE [LARGE SCALE GENOMIC DNA]</scope>
    <source>
        <strain evidence="5 6">YLOS41</strain>
    </source>
</reference>
<comment type="caution">
    <text evidence="5">The sequence shown here is derived from an EMBL/GenBank/DDBJ whole genome shotgun (WGS) entry which is preliminary data.</text>
</comment>
<keyword evidence="2" id="KW-0238">DNA-binding</keyword>
<keyword evidence="1" id="KW-0805">Transcription regulation</keyword>
<dbReference type="PROSITE" id="PS01124">
    <property type="entry name" value="HTH_ARAC_FAMILY_2"/>
    <property type="match status" value="1"/>
</dbReference>
<name>A0A368MXX1_9FLAO</name>
<dbReference type="PANTHER" id="PTHR43280:SF2">
    <property type="entry name" value="HTH-TYPE TRANSCRIPTIONAL REGULATOR EXSA"/>
    <property type="match status" value="1"/>
</dbReference>
<dbReference type="InterPro" id="IPR009057">
    <property type="entry name" value="Homeodomain-like_sf"/>
</dbReference>
<evidence type="ECO:0000313" key="6">
    <source>
        <dbReference type="Proteomes" id="UP000252172"/>
    </source>
</evidence>
<dbReference type="PROSITE" id="PS00041">
    <property type="entry name" value="HTH_ARAC_FAMILY_1"/>
    <property type="match status" value="1"/>
</dbReference>
<dbReference type="GO" id="GO:0003700">
    <property type="term" value="F:DNA-binding transcription factor activity"/>
    <property type="evidence" value="ECO:0007669"/>
    <property type="project" value="InterPro"/>
</dbReference>
<dbReference type="OrthoDB" id="952277at2"/>
<keyword evidence="3" id="KW-0804">Transcription</keyword>
<feature type="domain" description="HTH araC/xylS-type" evidence="4">
    <location>
        <begin position="85"/>
        <end position="175"/>
    </location>
</feature>
<dbReference type="Pfam" id="PF12833">
    <property type="entry name" value="HTH_18"/>
    <property type="match status" value="1"/>
</dbReference>
<evidence type="ECO:0000313" key="5">
    <source>
        <dbReference type="EMBL" id="RCU42254.1"/>
    </source>
</evidence>
<dbReference type="SUPFAM" id="SSF46689">
    <property type="entry name" value="Homeodomain-like"/>
    <property type="match status" value="1"/>
</dbReference>
<dbReference type="InterPro" id="IPR018060">
    <property type="entry name" value="HTH_AraC"/>
</dbReference>
<dbReference type="GO" id="GO:0043565">
    <property type="term" value="F:sequence-specific DNA binding"/>
    <property type="evidence" value="ECO:0007669"/>
    <property type="project" value="InterPro"/>
</dbReference>
<dbReference type="AlphaFoldDB" id="A0A368MXX1"/>
<accession>A0A368MXX1</accession>
<dbReference type="SMART" id="SM00342">
    <property type="entry name" value="HTH_ARAC"/>
    <property type="match status" value="1"/>
</dbReference>
<evidence type="ECO:0000256" key="2">
    <source>
        <dbReference type="ARBA" id="ARBA00023125"/>
    </source>
</evidence>
<keyword evidence="6" id="KW-1185">Reference proteome</keyword>
<dbReference type="PANTHER" id="PTHR43280">
    <property type="entry name" value="ARAC-FAMILY TRANSCRIPTIONAL REGULATOR"/>
    <property type="match status" value="1"/>
</dbReference>
<dbReference type="Gene3D" id="1.10.10.60">
    <property type="entry name" value="Homeodomain-like"/>
    <property type="match status" value="1"/>
</dbReference>